<organism evidence="7 8">
    <name type="scientific">Tenacibaculum todarodis</name>
    <dbReference type="NCBI Taxonomy" id="1850252"/>
    <lineage>
        <taxon>Bacteria</taxon>
        <taxon>Pseudomonadati</taxon>
        <taxon>Bacteroidota</taxon>
        <taxon>Flavobacteriia</taxon>
        <taxon>Flavobacteriales</taxon>
        <taxon>Flavobacteriaceae</taxon>
        <taxon>Tenacibaculum</taxon>
    </lineage>
</organism>
<evidence type="ECO:0000256" key="1">
    <source>
        <dbReference type="ARBA" id="ARBA00004196"/>
    </source>
</evidence>
<reference evidence="7 8" key="1">
    <citation type="submission" date="2016-11" db="EMBL/GenBank/DDBJ databases">
        <title>Tenacibaculum sp. LPB0136, isolated from marine environment.</title>
        <authorList>
            <person name="Kim E."/>
            <person name="Yi H."/>
        </authorList>
    </citation>
    <scope>NUCLEOTIDE SEQUENCE [LARGE SCALE GENOMIC DNA]</scope>
    <source>
        <strain evidence="7 8">LPB0136</strain>
    </source>
</reference>
<evidence type="ECO:0000313" key="7">
    <source>
        <dbReference type="EMBL" id="APG66097.1"/>
    </source>
</evidence>
<dbReference type="Pfam" id="PF08534">
    <property type="entry name" value="Redoxin"/>
    <property type="match status" value="1"/>
</dbReference>
<keyword evidence="5" id="KW-0732">Signal</keyword>
<evidence type="ECO:0000313" key="8">
    <source>
        <dbReference type="Proteomes" id="UP000181898"/>
    </source>
</evidence>
<accession>A0A1L3JLT5</accession>
<dbReference type="Proteomes" id="UP000181898">
    <property type="component" value="Chromosome"/>
</dbReference>
<feature type="signal peptide" evidence="5">
    <location>
        <begin position="1"/>
        <end position="29"/>
    </location>
</feature>
<comment type="subcellular location">
    <subcellularLocation>
        <location evidence="1">Cell envelope</location>
    </subcellularLocation>
</comment>
<dbReference type="GO" id="GO:0030313">
    <property type="term" value="C:cell envelope"/>
    <property type="evidence" value="ECO:0007669"/>
    <property type="project" value="UniProtKB-SubCell"/>
</dbReference>
<sequence>MRLKNSKKEYILMKKILLLLVLITSIAQAQYSVKGTMLPPNNTDWVILYKVEGAKQKFIANTNTKIETLTIEGKEQQVGTFEFTLPAETKTGSYRLTYRQDGSGFLDFLFNKENVELSFHPDYPEQSVVFMESKENQVFNEFLQATQITQKTVDSLQVVYLRDASESVAKQFPEAVKKLQDVYTIYDDRSKGLLANHFIKALKRDVDSKPVASPQEYFSSIVDNYFNNIDFSSKELYNSSFLIDRVSDYIFYLNYSAEPELQQKLFKESIGNVMSKITDVKLKKETLEYLVTQFAKQQNGETVDVLFNDYYSKLPASFQDNAFKAKKLALVQAAIGRIAPDFSWKEEGKTKRLSTLKGGKNYLLIFWSTSCSHCVKEVPELYKFMQTQKDTEVVAYALEKEDFEWNEFTKQLYGWHHVIGLNPKDKWDNKLVTETYQVHATPSYFVLDANKKIISKPYDLKEIKKVISAINAPKKDAKKATTPEKK</sequence>
<protein>
    <recommendedName>
        <fullName evidence="6">Thioredoxin domain-containing protein</fullName>
    </recommendedName>
</protein>
<dbReference type="AlphaFoldDB" id="A0A1L3JLT5"/>
<evidence type="ECO:0000259" key="6">
    <source>
        <dbReference type="PROSITE" id="PS51352"/>
    </source>
</evidence>
<evidence type="ECO:0000256" key="3">
    <source>
        <dbReference type="ARBA" id="ARBA00023157"/>
    </source>
</evidence>
<dbReference type="PANTHER" id="PTHR42852">
    <property type="entry name" value="THIOL:DISULFIDE INTERCHANGE PROTEIN DSBE"/>
    <property type="match status" value="1"/>
</dbReference>
<dbReference type="EMBL" id="CP018155">
    <property type="protein sequence ID" value="APG66097.1"/>
    <property type="molecule type" value="Genomic_DNA"/>
</dbReference>
<dbReference type="InterPro" id="IPR050553">
    <property type="entry name" value="Thioredoxin_ResA/DsbE_sf"/>
</dbReference>
<dbReference type="PROSITE" id="PS51352">
    <property type="entry name" value="THIOREDOXIN_2"/>
    <property type="match status" value="1"/>
</dbReference>
<dbReference type="Gene3D" id="3.40.30.10">
    <property type="entry name" value="Glutaredoxin"/>
    <property type="match status" value="1"/>
</dbReference>
<dbReference type="PANTHER" id="PTHR42852:SF6">
    <property type="entry name" value="THIOL:DISULFIDE INTERCHANGE PROTEIN DSBE"/>
    <property type="match status" value="1"/>
</dbReference>
<keyword evidence="8" id="KW-1185">Reference proteome</keyword>
<feature type="domain" description="Thioredoxin" evidence="6">
    <location>
        <begin position="333"/>
        <end position="475"/>
    </location>
</feature>
<evidence type="ECO:0000256" key="2">
    <source>
        <dbReference type="ARBA" id="ARBA00022748"/>
    </source>
</evidence>
<dbReference type="GO" id="GO:0016491">
    <property type="term" value="F:oxidoreductase activity"/>
    <property type="evidence" value="ECO:0007669"/>
    <property type="project" value="InterPro"/>
</dbReference>
<evidence type="ECO:0000256" key="4">
    <source>
        <dbReference type="ARBA" id="ARBA00023284"/>
    </source>
</evidence>
<dbReference type="CDD" id="cd02966">
    <property type="entry name" value="TlpA_like_family"/>
    <property type="match status" value="1"/>
</dbReference>
<dbReference type="GO" id="GO:0017004">
    <property type="term" value="P:cytochrome complex assembly"/>
    <property type="evidence" value="ECO:0007669"/>
    <property type="project" value="UniProtKB-KW"/>
</dbReference>
<keyword evidence="2" id="KW-0201">Cytochrome c-type biogenesis</keyword>
<evidence type="ECO:0000256" key="5">
    <source>
        <dbReference type="SAM" id="SignalP"/>
    </source>
</evidence>
<proteinExistence type="predicted"/>
<keyword evidence="3" id="KW-1015">Disulfide bond</keyword>
<keyword evidence="4" id="KW-0676">Redox-active center</keyword>
<dbReference type="STRING" id="1850252.LPB136_12265"/>
<dbReference type="InterPro" id="IPR013740">
    <property type="entry name" value="Redoxin"/>
</dbReference>
<name>A0A1L3JLT5_9FLAO</name>
<dbReference type="InterPro" id="IPR036249">
    <property type="entry name" value="Thioredoxin-like_sf"/>
</dbReference>
<dbReference type="KEGG" id="ten:LPB136_12265"/>
<gene>
    <name evidence="7" type="ORF">LPB136_12265</name>
</gene>
<dbReference type="SUPFAM" id="SSF52833">
    <property type="entry name" value="Thioredoxin-like"/>
    <property type="match status" value="1"/>
</dbReference>
<dbReference type="InterPro" id="IPR013766">
    <property type="entry name" value="Thioredoxin_domain"/>
</dbReference>
<feature type="chain" id="PRO_5009854269" description="Thioredoxin domain-containing protein" evidence="5">
    <location>
        <begin position="30"/>
        <end position="486"/>
    </location>
</feature>